<keyword evidence="1" id="KW-0812">Transmembrane</keyword>
<dbReference type="GO" id="GO:0016020">
    <property type="term" value="C:membrane"/>
    <property type="evidence" value="ECO:0007669"/>
    <property type="project" value="InterPro"/>
</dbReference>
<evidence type="ECO:0000313" key="2">
    <source>
        <dbReference type="EMBL" id="MBB5517187.1"/>
    </source>
</evidence>
<dbReference type="EMBL" id="JACIJS010000015">
    <property type="protein sequence ID" value="MBB5517187.1"/>
    <property type="molecule type" value="Genomic_DNA"/>
</dbReference>
<feature type="transmembrane region" description="Helical" evidence="1">
    <location>
        <begin position="100"/>
        <end position="119"/>
    </location>
</feature>
<feature type="transmembrane region" description="Helical" evidence="1">
    <location>
        <begin position="222"/>
        <end position="247"/>
    </location>
</feature>
<dbReference type="NCBIfam" id="NF008306">
    <property type="entry name" value="PRK11098.1"/>
    <property type="match status" value="1"/>
</dbReference>
<dbReference type="InterPro" id="IPR009248">
    <property type="entry name" value="SbmA_BacA"/>
</dbReference>
<feature type="transmembrane region" description="Helical" evidence="1">
    <location>
        <begin position="259"/>
        <end position="280"/>
    </location>
</feature>
<feature type="transmembrane region" description="Helical" evidence="1">
    <location>
        <begin position="349"/>
        <end position="369"/>
    </location>
</feature>
<dbReference type="AlphaFoldDB" id="A0A840X8Y5"/>
<feature type="transmembrane region" description="Helical" evidence="1">
    <location>
        <begin position="75"/>
        <end position="93"/>
    </location>
</feature>
<dbReference type="Proteomes" id="UP000553766">
    <property type="component" value="Unassembled WGS sequence"/>
</dbReference>
<dbReference type="RefSeq" id="WP_184013136.1">
    <property type="nucleotide sequence ID" value="NZ_JACIJS010000015.1"/>
</dbReference>
<keyword evidence="3" id="KW-1185">Reference proteome</keyword>
<evidence type="ECO:0000313" key="3">
    <source>
        <dbReference type="Proteomes" id="UP000553766"/>
    </source>
</evidence>
<dbReference type="GO" id="GO:1904680">
    <property type="term" value="F:peptide transmembrane transporter activity"/>
    <property type="evidence" value="ECO:0007669"/>
    <property type="project" value="InterPro"/>
</dbReference>
<organism evidence="2 3">
    <name type="scientific">Rubricella aquisinus</name>
    <dbReference type="NCBI Taxonomy" id="2028108"/>
    <lineage>
        <taxon>Bacteria</taxon>
        <taxon>Pseudomonadati</taxon>
        <taxon>Pseudomonadota</taxon>
        <taxon>Alphaproteobacteria</taxon>
        <taxon>Rhodobacterales</taxon>
        <taxon>Paracoccaceae</taxon>
        <taxon>Rubricella</taxon>
    </lineage>
</organism>
<dbReference type="GO" id="GO:0015833">
    <property type="term" value="P:peptide transport"/>
    <property type="evidence" value="ECO:0007669"/>
    <property type="project" value="InterPro"/>
</dbReference>
<dbReference type="Pfam" id="PF05992">
    <property type="entry name" value="SbmA_BacA"/>
    <property type="match status" value="1"/>
</dbReference>
<sequence>MFESFFPRPKLLVLSATIYALICVLGWYLIPLKDMGGTFSIGQILGWDFPIPLTEGADEETAAIFEEAQSGAQSFWLYQYVLTCYTLFTLIWLKISDHKWARWSIAGSALIIFVTWFQVQLDVFFNAWYRDFFDLIQVALAEEGAVTLGEYYGQLATFLMVALPYVILVVMKLFFTSHYVFRWRTAMNDRYTGMWEEVRDIEGASQRIQEDTQRFSSILQSLGVSVIDSVMTLIAFLPILWGLSVYVSEIPLLGEVPQALVIVAILWSVFGTGLMALAGYRLPGLEFRNQRVEAAYRKELVLGEDYMDRAQPLTLGELFGNVRRNYFRLYLEYTYFNVIRITYLQIGNLIPMFAMGPTIVAAGVTFGLFQQILNAFGRVENSFQFLVNSWPTIIDLISIHKRLAAFEAEIEGRRLSAIEQEPETRAV</sequence>
<accession>A0A840X8Y5</accession>
<dbReference type="NCBIfam" id="NF009036">
    <property type="entry name" value="PRK12369.1"/>
    <property type="match status" value="1"/>
</dbReference>
<keyword evidence="1" id="KW-1133">Transmembrane helix</keyword>
<comment type="caution">
    <text evidence="2">The sequence shown here is derived from an EMBL/GenBank/DDBJ whole genome shotgun (WGS) entry which is preliminary data.</text>
</comment>
<name>A0A840X8Y5_9RHOB</name>
<keyword evidence="1" id="KW-0472">Membrane</keyword>
<feature type="transmembrane region" description="Helical" evidence="1">
    <location>
        <begin position="155"/>
        <end position="175"/>
    </location>
</feature>
<evidence type="ECO:0000256" key="1">
    <source>
        <dbReference type="SAM" id="Phobius"/>
    </source>
</evidence>
<gene>
    <name evidence="2" type="ORF">FHS89_003234</name>
</gene>
<reference evidence="2 3" key="1">
    <citation type="submission" date="2020-08" db="EMBL/GenBank/DDBJ databases">
        <title>Genomic Encyclopedia of Type Strains, Phase IV (KMG-IV): sequencing the most valuable type-strain genomes for metagenomic binning, comparative biology and taxonomic classification.</title>
        <authorList>
            <person name="Goeker M."/>
        </authorList>
    </citation>
    <scope>NUCLEOTIDE SEQUENCE [LARGE SCALE GENOMIC DNA]</scope>
    <source>
        <strain evidence="2 3">DSM 103377</strain>
    </source>
</reference>
<feature type="transmembrane region" description="Helical" evidence="1">
    <location>
        <begin position="12"/>
        <end position="30"/>
    </location>
</feature>
<protein>
    <submittedName>
        <fullName evidence="2">Peptide/bleomycin uptake transporter</fullName>
    </submittedName>
</protein>
<proteinExistence type="predicted"/>